<dbReference type="Gene3D" id="1.10.760.10">
    <property type="entry name" value="Cytochrome c-like domain"/>
    <property type="match status" value="2"/>
</dbReference>
<dbReference type="GO" id="GO:0009055">
    <property type="term" value="F:electron transfer activity"/>
    <property type="evidence" value="ECO:0007669"/>
    <property type="project" value="InterPro"/>
</dbReference>
<dbReference type="AlphaFoldDB" id="A0A544TKR4"/>
<evidence type="ECO:0000256" key="1">
    <source>
        <dbReference type="ARBA" id="ARBA00022617"/>
    </source>
</evidence>
<dbReference type="InterPro" id="IPR009056">
    <property type="entry name" value="Cyt_c-like_dom"/>
</dbReference>
<dbReference type="PROSITE" id="PS51007">
    <property type="entry name" value="CYTC"/>
    <property type="match status" value="1"/>
</dbReference>
<sequence length="309" mass="33152">MKNGIGIAIGLLFIGTIIGAVQLTQKMSVELPEKQVAAVSKSSSNSLTYNPPSLEEVPEGPIGEAITYGYKLVNETYSVADPYVGNNLSCASCHAGAGLDKDSSSLVGVTAVYPQYIARSGKIVTIEDRINGCMVRSMNGEKFEANSDELKAMVAYFTYISEGVPVGADIPWRMTNDMDNVPTPNVASGEQLYQKSCIACHAADGSGTDPNTGPALWGDNSFNDGAGLARISKMAGYIKNNMPAGSEGTLTNQEAADLAAYVLSQDRPEWKNHDKDWPNGGKPNDIMNKERREEVKNGTINWEEVLSKN</sequence>
<proteinExistence type="predicted"/>
<dbReference type="GO" id="GO:0020037">
    <property type="term" value="F:heme binding"/>
    <property type="evidence" value="ECO:0007669"/>
    <property type="project" value="InterPro"/>
</dbReference>
<evidence type="ECO:0000256" key="5">
    <source>
        <dbReference type="SAM" id="MobiDB-lite"/>
    </source>
</evidence>
<keyword evidence="8" id="KW-1185">Reference proteome</keyword>
<dbReference type="InterPro" id="IPR036909">
    <property type="entry name" value="Cyt_c-like_dom_sf"/>
</dbReference>
<feature type="domain" description="Cytochrome c" evidence="6">
    <location>
        <begin position="184"/>
        <end position="266"/>
    </location>
</feature>
<evidence type="ECO:0000256" key="2">
    <source>
        <dbReference type="ARBA" id="ARBA00022723"/>
    </source>
</evidence>
<evidence type="ECO:0000313" key="8">
    <source>
        <dbReference type="Proteomes" id="UP000316626"/>
    </source>
</evidence>
<dbReference type="SUPFAM" id="SSF46626">
    <property type="entry name" value="Cytochrome c"/>
    <property type="match status" value="2"/>
</dbReference>
<accession>A0A544TKR4</accession>
<evidence type="ECO:0000259" key="6">
    <source>
        <dbReference type="PROSITE" id="PS51007"/>
    </source>
</evidence>
<dbReference type="Pfam" id="PF13442">
    <property type="entry name" value="Cytochrome_CBB3"/>
    <property type="match status" value="1"/>
</dbReference>
<keyword evidence="1 4" id="KW-0349">Heme</keyword>
<dbReference type="Pfam" id="PF21342">
    <property type="entry name" value="SoxA-TsdA_cyt-c"/>
    <property type="match status" value="1"/>
</dbReference>
<dbReference type="Proteomes" id="UP000316626">
    <property type="component" value="Unassembled WGS sequence"/>
</dbReference>
<comment type="caution">
    <text evidence="7">The sequence shown here is derived from an EMBL/GenBank/DDBJ whole genome shotgun (WGS) entry which is preliminary data.</text>
</comment>
<dbReference type="GO" id="GO:0046872">
    <property type="term" value="F:metal ion binding"/>
    <property type="evidence" value="ECO:0007669"/>
    <property type="project" value="UniProtKB-KW"/>
</dbReference>
<protein>
    <submittedName>
        <fullName evidence="7">C-type cytochrome</fullName>
    </submittedName>
</protein>
<dbReference type="EMBL" id="VDGI01000023">
    <property type="protein sequence ID" value="TQR18034.1"/>
    <property type="molecule type" value="Genomic_DNA"/>
</dbReference>
<dbReference type="PANTHER" id="PTHR35008:SF4">
    <property type="entry name" value="BLL4482 PROTEIN"/>
    <property type="match status" value="1"/>
</dbReference>
<keyword evidence="2 4" id="KW-0479">Metal-binding</keyword>
<dbReference type="PANTHER" id="PTHR35008">
    <property type="entry name" value="BLL4482 PROTEIN-RELATED"/>
    <property type="match status" value="1"/>
</dbReference>
<organism evidence="7 8">
    <name type="scientific">Psychrobacillus vulpis</name>
    <dbReference type="NCBI Taxonomy" id="2325572"/>
    <lineage>
        <taxon>Bacteria</taxon>
        <taxon>Bacillati</taxon>
        <taxon>Bacillota</taxon>
        <taxon>Bacilli</taxon>
        <taxon>Bacillales</taxon>
        <taxon>Bacillaceae</taxon>
        <taxon>Psychrobacillus</taxon>
    </lineage>
</organism>
<name>A0A544TKR4_9BACI</name>
<evidence type="ECO:0000256" key="3">
    <source>
        <dbReference type="ARBA" id="ARBA00023004"/>
    </source>
</evidence>
<dbReference type="OrthoDB" id="9779283at2"/>
<evidence type="ECO:0000313" key="7">
    <source>
        <dbReference type="EMBL" id="TQR18034.1"/>
    </source>
</evidence>
<dbReference type="RefSeq" id="WP_142643872.1">
    <property type="nucleotide sequence ID" value="NZ_VDGI01000023.1"/>
</dbReference>
<keyword evidence="3 4" id="KW-0408">Iron</keyword>
<feature type="region of interest" description="Disordered" evidence="5">
    <location>
        <begin position="269"/>
        <end position="292"/>
    </location>
</feature>
<dbReference type="InterPro" id="IPR051459">
    <property type="entry name" value="Cytochrome_c-type_DH"/>
</dbReference>
<gene>
    <name evidence="7" type="ORF">FG384_16835</name>
</gene>
<evidence type="ECO:0000256" key="4">
    <source>
        <dbReference type="PROSITE-ProRule" id="PRU00433"/>
    </source>
</evidence>
<reference evidence="7 8" key="1">
    <citation type="submission" date="2019-06" db="EMBL/GenBank/DDBJ databases">
        <title>Psychrobacillus vulpis sp. nov., a new species isolated from feces of a red fox that inhabits in The Tablas de Daimiel Natural Park, Albacete, Spain.</title>
        <authorList>
            <person name="Rodriguez M."/>
            <person name="Reina J.C."/>
            <person name="Bejar V."/>
            <person name="Llamas I."/>
        </authorList>
    </citation>
    <scope>NUCLEOTIDE SEQUENCE [LARGE SCALE GENOMIC DNA]</scope>
    <source>
        <strain evidence="7 8">Z8</strain>
    </source>
</reference>